<evidence type="ECO:0000313" key="2">
    <source>
        <dbReference type="EMBL" id="MER2252885.1"/>
    </source>
</evidence>
<reference evidence="2 3" key="1">
    <citation type="submission" date="2024-06" db="EMBL/GenBank/DDBJ databases">
        <authorList>
            <person name="Campbell A.G."/>
        </authorList>
    </citation>
    <scope>NUCLEOTIDE SEQUENCE [LARGE SCALE GENOMIC DNA]</scope>
    <source>
        <strain evidence="2 3">EM12</strain>
    </source>
</reference>
<gene>
    <name evidence="2" type="ORF">ABS772_23480</name>
</gene>
<dbReference type="RefSeq" id="WP_350397101.1">
    <property type="nucleotide sequence ID" value="NZ_JBELQE010000124.1"/>
</dbReference>
<dbReference type="EMBL" id="JBELQE010000124">
    <property type="protein sequence ID" value="MER2252885.1"/>
    <property type="molecule type" value="Genomic_DNA"/>
</dbReference>
<feature type="chain" id="PRO_5045059781" description="Secreted protein" evidence="1">
    <location>
        <begin position="22"/>
        <end position="155"/>
    </location>
</feature>
<feature type="signal peptide" evidence="1">
    <location>
        <begin position="1"/>
        <end position="21"/>
    </location>
</feature>
<proteinExistence type="predicted"/>
<evidence type="ECO:0000256" key="1">
    <source>
        <dbReference type="SAM" id="SignalP"/>
    </source>
</evidence>
<evidence type="ECO:0000313" key="3">
    <source>
        <dbReference type="Proteomes" id="UP001480955"/>
    </source>
</evidence>
<sequence>MRIAAVLLLAATAIQTAPAMAACACGPDFCTDDPRTDALLAKKKAVLAREYPVRLVALLYRGPQCVARVTRSPDIFTILVVQNNNAKETVPWSAENQKNVTVKVKAGELSRFWIYNARRAFSCCGEPSYDKMSDYDREDDVNASRAIRCDKDKPC</sequence>
<organism evidence="2 3">
    <name type="scientific">Methylorubrum podarium</name>
    <dbReference type="NCBI Taxonomy" id="200476"/>
    <lineage>
        <taxon>Bacteria</taxon>
        <taxon>Pseudomonadati</taxon>
        <taxon>Pseudomonadota</taxon>
        <taxon>Alphaproteobacteria</taxon>
        <taxon>Hyphomicrobiales</taxon>
        <taxon>Methylobacteriaceae</taxon>
        <taxon>Methylorubrum</taxon>
    </lineage>
</organism>
<evidence type="ECO:0008006" key="4">
    <source>
        <dbReference type="Google" id="ProtNLM"/>
    </source>
</evidence>
<protein>
    <recommendedName>
        <fullName evidence="4">Secreted protein</fullName>
    </recommendedName>
</protein>
<dbReference type="PROSITE" id="PS51257">
    <property type="entry name" value="PROKAR_LIPOPROTEIN"/>
    <property type="match status" value="1"/>
</dbReference>
<name>A0ABV1QTY4_9HYPH</name>
<dbReference type="Proteomes" id="UP001480955">
    <property type="component" value="Unassembled WGS sequence"/>
</dbReference>
<keyword evidence="3" id="KW-1185">Reference proteome</keyword>
<keyword evidence="1" id="KW-0732">Signal</keyword>
<accession>A0ABV1QTY4</accession>
<comment type="caution">
    <text evidence="2">The sequence shown here is derived from an EMBL/GenBank/DDBJ whole genome shotgun (WGS) entry which is preliminary data.</text>
</comment>